<dbReference type="Gene3D" id="3.40.50.170">
    <property type="entry name" value="Formyl transferase, N-terminal domain"/>
    <property type="match status" value="1"/>
</dbReference>
<keyword evidence="3 6" id="KW-0658">Purine biosynthesis</keyword>
<reference evidence="8 9" key="1">
    <citation type="submission" date="2020-10" db="EMBL/GenBank/DDBJ databases">
        <title>Phylogeny of dyella-like bacteria.</title>
        <authorList>
            <person name="Fu J."/>
        </authorList>
    </citation>
    <scope>NUCLEOTIDE SEQUENCE [LARGE SCALE GENOMIC DNA]</scope>
    <source>
        <strain evidence="8 9">DKC-1</strain>
    </source>
</reference>
<comment type="pathway">
    <text evidence="1 6">Purine metabolism; IMP biosynthesis via de novo pathway; N(2)-formyl-N(1)-(5-phospho-D-ribosyl)glycinamide from N(1)-(5-phospho-D-ribosyl)glycinamide (10-formyl THF route): step 1/1.</text>
</comment>
<dbReference type="CDD" id="cd08645">
    <property type="entry name" value="FMT_core_GART"/>
    <property type="match status" value="1"/>
</dbReference>
<dbReference type="EMBL" id="JADIKL010000002">
    <property type="protein sequence ID" value="MFK2930062.1"/>
    <property type="molecule type" value="Genomic_DNA"/>
</dbReference>
<name>A0ABW8KFS7_9GAMM</name>
<dbReference type="Proteomes" id="UP001620397">
    <property type="component" value="Unassembled WGS sequence"/>
</dbReference>
<comment type="caution">
    <text evidence="6">Lacks conserved residue(s) required for the propagation of feature annotation.</text>
</comment>
<evidence type="ECO:0000256" key="6">
    <source>
        <dbReference type="HAMAP-Rule" id="MF_01930"/>
    </source>
</evidence>
<evidence type="ECO:0000256" key="5">
    <source>
        <dbReference type="ARBA" id="ARBA00047664"/>
    </source>
</evidence>
<evidence type="ECO:0000259" key="7">
    <source>
        <dbReference type="Pfam" id="PF00551"/>
    </source>
</evidence>
<dbReference type="PANTHER" id="PTHR43369:SF2">
    <property type="entry name" value="PHOSPHORIBOSYLGLYCINAMIDE FORMYLTRANSFERASE"/>
    <property type="match status" value="1"/>
</dbReference>
<dbReference type="EC" id="2.1.2.2" evidence="6"/>
<gene>
    <name evidence="6" type="primary">purN</name>
    <name evidence="8" type="ORF">ISP14_04575</name>
</gene>
<evidence type="ECO:0000256" key="1">
    <source>
        <dbReference type="ARBA" id="ARBA00005054"/>
    </source>
</evidence>
<evidence type="ECO:0000313" key="9">
    <source>
        <dbReference type="Proteomes" id="UP001620397"/>
    </source>
</evidence>
<comment type="similarity">
    <text evidence="4 6">Belongs to the GART family.</text>
</comment>
<dbReference type="HAMAP" id="MF_01930">
    <property type="entry name" value="PurN"/>
    <property type="match status" value="1"/>
</dbReference>
<dbReference type="Pfam" id="PF00551">
    <property type="entry name" value="Formyl_trans_N"/>
    <property type="match status" value="1"/>
</dbReference>
<feature type="binding site" evidence="6">
    <location>
        <begin position="16"/>
        <end position="18"/>
    </location>
    <ligand>
        <name>N(1)-(5-phospho-beta-D-ribosyl)glycinamide</name>
        <dbReference type="ChEBI" id="CHEBI:143788"/>
    </ligand>
</feature>
<feature type="active site" description="Proton donor" evidence="6">
    <location>
        <position position="113"/>
    </location>
</feature>
<dbReference type="NCBIfam" id="TIGR00639">
    <property type="entry name" value="PurN"/>
    <property type="match status" value="1"/>
</dbReference>
<feature type="site" description="Raises pKa of active site His" evidence="6">
    <location>
        <position position="149"/>
    </location>
</feature>
<dbReference type="GO" id="GO:0004644">
    <property type="term" value="F:phosphoribosylglycinamide formyltransferase activity"/>
    <property type="evidence" value="ECO:0007669"/>
    <property type="project" value="UniProtKB-EC"/>
</dbReference>
<dbReference type="InterPro" id="IPR036477">
    <property type="entry name" value="Formyl_transf_N_sf"/>
</dbReference>
<keyword evidence="9" id="KW-1185">Reference proteome</keyword>
<feature type="domain" description="Formyl transferase N-terminal" evidence="7">
    <location>
        <begin position="7"/>
        <end position="186"/>
    </location>
</feature>
<evidence type="ECO:0000256" key="3">
    <source>
        <dbReference type="ARBA" id="ARBA00022755"/>
    </source>
</evidence>
<protein>
    <recommendedName>
        <fullName evidence="6">Phosphoribosylglycinamide formyltransferase</fullName>
        <ecNumber evidence="6">2.1.2.2</ecNumber>
    </recommendedName>
    <alternativeName>
        <fullName evidence="6">5'-phosphoribosylglycinamide transformylase</fullName>
    </alternativeName>
    <alternativeName>
        <fullName evidence="6">GAR transformylase</fullName>
        <shortName evidence="6">GART</shortName>
    </alternativeName>
</protein>
<dbReference type="InterPro" id="IPR001555">
    <property type="entry name" value="GART_AS"/>
</dbReference>
<dbReference type="InterPro" id="IPR004607">
    <property type="entry name" value="GART"/>
</dbReference>
<accession>A0ABW8KFS7</accession>
<evidence type="ECO:0000256" key="2">
    <source>
        <dbReference type="ARBA" id="ARBA00022679"/>
    </source>
</evidence>
<comment type="caution">
    <text evidence="8">The sequence shown here is derived from an EMBL/GenBank/DDBJ whole genome shotgun (WGS) entry which is preliminary data.</text>
</comment>
<dbReference type="PROSITE" id="PS00373">
    <property type="entry name" value="GART"/>
    <property type="match status" value="1"/>
</dbReference>
<sequence length="217" mass="22490">MTQAPLKVAVLASGRGSNLASLIAARDAGTLPVEFVLVGSDKASAGALRLAESAGIPTLALNPKSYPDRPSFDRALFDRIAASGAGLLVLAGFMRVIDAAVVAEWEGRAINIHPSLLPKYPGLHTHRRCLEAGDAEHGASVHYVTAELDGGPVVAQARIPVGAADTEATLAERLLAEEHKLLPAVVGAIASGRLRWSGKAMFDGRPLAAPLTLAQLS</sequence>
<dbReference type="PANTHER" id="PTHR43369">
    <property type="entry name" value="PHOSPHORIBOSYLGLYCINAMIDE FORMYLTRANSFERASE"/>
    <property type="match status" value="1"/>
</dbReference>
<feature type="binding site" evidence="6">
    <location>
        <position position="69"/>
    </location>
    <ligand>
        <name>(6R)-10-formyltetrahydrofolate</name>
        <dbReference type="ChEBI" id="CHEBI:195366"/>
    </ligand>
</feature>
<dbReference type="SUPFAM" id="SSF53328">
    <property type="entry name" value="Formyltransferase"/>
    <property type="match status" value="1"/>
</dbReference>
<comment type="catalytic activity">
    <reaction evidence="5 6">
        <text>N(1)-(5-phospho-beta-D-ribosyl)glycinamide + (6R)-10-formyltetrahydrofolate = N(2)-formyl-N(1)-(5-phospho-beta-D-ribosyl)glycinamide + (6S)-5,6,7,8-tetrahydrofolate + H(+)</text>
        <dbReference type="Rhea" id="RHEA:15053"/>
        <dbReference type="ChEBI" id="CHEBI:15378"/>
        <dbReference type="ChEBI" id="CHEBI:57453"/>
        <dbReference type="ChEBI" id="CHEBI:143788"/>
        <dbReference type="ChEBI" id="CHEBI:147286"/>
        <dbReference type="ChEBI" id="CHEBI:195366"/>
        <dbReference type="EC" id="2.1.2.2"/>
    </reaction>
</comment>
<evidence type="ECO:0000313" key="8">
    <source>
        <dbReference type="EMBL" id="MFK2930062.1"/>
    </source>
</evidence>
<organism evidence="8 9">
    <name type="scientific">Dyella agri</name>
    <dbReference type="NCBI Taxonomy" id="1926869"/>
    <lineage>
        <taxon>Bacteria</taxon>
        <taxon>Pseudomonadati</taxon>
        <taxon>Pseudomonadota</taxon>
        <taxon>Gammaproteobacteria</taxon>
        <taxon>Lysobacterales</taxon>
        <taxon>Rhodanobacteraceae</taxon>
        <taxon>Dyella</taxon>
    </lineage>
</organism>
<keyword evidence="2 6" id="KW-0808">Transferase</keyword>
<evidence type="ECO:0000256" key="4">
    <source>
        <dbReference type="ARBA" id="ARBA00038440"/>
    </source>
</evidence>
<feature type="binding site" evidence="6">
    <location>
        <position position="111"/>
    </location>
    <ligand>
        <name>(6R)-10-formyltetrahydrofolate</name>
        <dbReference type="ChEBI" id="CHEBI:195366"/>
    </ligand>
</feature>
<dbReference type="InterPro" id="IPR002376">
    <property type="entry name" value="Formyl_transf_N"/>
</dbReference>
<proteinExistence type="inferred from homology"/>
<dbReference type="RefSeq" id="WP_404536628.1">
    <property type="nucleotide sequence ID" value="NZ_JADIKL010000002.1"/>
</dbReference>
<comment type="function">
    <text evidence="6">Catalyzes the transfer of a formyl group from 10-formyltetrahydrofolate to 5-phospho-ribosyl-glycinamide (GAR), producing 5-phospho-ribosyl-N-formylglycinamide (FGAR) and tetrahydrofolate.</text>
</comment>